<accession>A0A1T4VXB4</accession>
<proteinExistence type="predicted"/>
<evidence type="ECO:0000256" key="1">
    <source>
        <dbReference type="SAM" id="MobiDB-lite"/>
    </source>
</evidence>
<evidence type="ECO:0000313" key="2">
    <source>
        <dbReference type="EMBL" id="SKA69448.1"/>
    </source>
</evidence>
<dbReference type="Proteomes" id="UP000190162">
    <property type="component" value="Unassembled WGS sequence"/>
</dbReference>
<keyword evidence="3" id="KW-1185">Reference proteome</keyword>
<protein>
    <submittedName>
        <fullName evidence="2">Uncharacterized protein</fullName>
    </submittedName>
</protein>
<organism evidence="2 3">
    <name type="scientific">Enterovibrio nigricans DSM 22720</name>
    <dbReference type="NCBI Taxonomy" id="1121868"/>
    <lineage>
        <taxon>Bacteria</taxon>
        <taxon>Pseudomonadati</taxon>
        <taxon>Pseudomonadota</taxon>
        <taxon>Gammaproteobacteria</taxon>
        <taxon>Vibrionales</taxon>
        <taxon>Vibrionaceae</taxon>
        <taxon>Enterovibrio</taxon>
    </lineage>
</organism>
<feature type="region of interest" description="Disordered" evidence="1">
    <location>
        <begin position="22"/>
        <end position="48"/>
    </location>
</feature>
<feature type="compositionally biased region" description="Polar residues" evidence="1">
    <location>
        <begin position="37"/>
        <end position="48"/>
    </location>
</feature>
<sequence>MSTTPLSIVGCRNTPLRLNVGYGGTGSQPGPLRGNSMKLTSKSKVAGC</sequence>
<reference evidence="3" key="1">
    <citation type="submission" date="2017-02" db="EMBL/GenBank/DDBJ databases">
        <authorList>
            <person name="Varghese N."/>
            <person name="Submissions S."/>
        </authorList>
    </citation>
    <scope>NUCLEOTIDE SEQUENCE [LARGE SCALE GENOMIC DNA]</scope>
    <source>
        <strain evidence="3">DSM 22720</strain>
    </source>
</reference>
<name>A0A1T4VXB4_9GAMM</name>
<dbReference type="AlphaFoldDB" id="A0A1T4VXB4"/>
<gene>
    <name evidence="2" type="ORF">SAMN02745132_04459</name>
</gene>
<feature type="non-terminal residue" evidence="2">
    <location>
        <position position="48"/>
    </location>
</feature>
<evidence type="ECO:0000313" key="3">
    <source>
        <dbReference type="Proteomes" id="UP000190162"/>
    </source>
</evidence>
<dbReference type="EMBL" id="FUXU01000116">
    <property type="protein sequence ID" value="SKA69448.1"/>
    <property type="molecule type" value="Genomic_DNA"/>
</dbReference>